<keyword evidence="1" id="KW-0175">Coiled coil</keyword>
<keyword evidence="2" id="KW-0812">Transmembrane</keyword>
<feature type="transmembrane region" description="Helical" evidence="2">
    <location>
        <begin position="85"/>
        <end position="102"/>
    </location>
</feature>
<sequence length="442" mass="51766">MINLRRVHSVLQTRYPLAKALIPARGCQFCGFYRRQLTVRVKGLGRTAERHFSTDKAKPEDGEMIKKKHESEINRKLNRLMKGEIFPILLLTACGVLGYIFWDNLLNLLNLNRVSDPEIRSIARKVATFKKYSHIKEILDSERIENELVEEVYKEILQKLSIKGLKTEVVVYMADEMEMTLLPNGALFISDTLLNAIDDVRQLVLLILRHLELLRMKALQVNLSKKVKYGDFRRQYLFFKMKYTGYDVLFIDYLTNMRYTLNQVAQADSAAIEIMKNDLGIPLPSSGAKSFKKQYRDLMYKIGKDKEEPEKEIDPILLQKLQEFTLIPEDITKPKNPELKPLLSALEASAQKYNQMIMKEEQEKEVAQKRDYEIYDQMNYKLAERKYHLSELFPIGNDTISRVDKAIEADTEDPTARIDMHRLKQIFNDWKSKDRRLRKFNS</sequence>
<comment type="caution">
    <text evidence="3">The sequence shown here is derived from an EMBL/GenBank/DDBJ whole genome shotgun (WGS) entry which is preliminary data.</text>
</comment>
<evidence type="ECO:0000256" key="1">
    <source>
        <dbReference type="SAM" id="Coils"/>
    </source>
</evidence>
<dbReference type="EMBL" id="CAMPGE010010106">
    <property type="protein sequence ID" value="CAI2368963.1"/>
    <property type="molecule type" value="Genomic_DNA"/>
</dbReference>
<keyword evidence="2" id="KW-1133">Transmembrane helix</keyword>
<evidence type="ECO:0000313" key="3">
    <source>
        <dbReference type="EMBL" id="CAI2368963.1"/>
    </source>
</evidence>
<feature type="coiled-coil region" evidence="1">
    <location>
        <begin position="343"/>
        <end position="370"/>
    </location>
</feature>
<name>A0AAD1UGK0_EUPCR</name>
<reference evidence="3" key="1">
    <citation type="submission" date="2023-07" db="EMBL/GenBank/DDBJ databases">
        <authorList>
            <consortium name="AG Swart"/>
            <person name="Singh M."/>
            <person name="Singh A."/>
            <person name="Seah K."/>
            <person name="Emmerich C."/>
        </authorList>
    </citation>
    <scope>NUCLEOTIDE SEQUENCE</scope>
    <source>
        <strain evidence="3">DP1</strain>
    </source>
</reference>
<accession>A0AAD1UGK0</accession>
<evidence type="ECO:0000313" key="4">
    <source>
        <dbReference type="Proteomes" id="UP001295684"/>
    </source>
</evidence>
<keyword evidence="2" id="KW-0472">Membrane</keyword>
<dbReference type="AlphaFoldDB" id="A0AAD1UGK0"/>
<proteinExistence type="predicted"/>
<gene>
    <name evidence="3" type="ORF">ECRASSUSDP1_LOCUS10259</name>
</gene>
<organism evidence="3 4">
    <name type="scientific">Euplotes crassus</name>
    <dbReference type="NCBI Taxonomy" id="5936"/>
    <lineage>
        <taxon>Eukaryota</taxon>
        <taxon>Sar</taxon>
        <taxon>Alveolata</taxon>
        <taxon>Ciliophora</taxon>
        <taxon>Intramacronucleata</taxon>
        <taxon>Spirotrichea</taxon>
        <taxon>Hypotrichia</taxon>
        <taxon>Euplotida</taxon>
        <taxon>Euplotidae</taxon>
        <taxon>Moneuplotes</taxon>
    </lineage>
</organism>
<dbReference type="Proteomes" id="UP001295684">
    <property type="component" value="Unassembled WGS sequence"/>
</dbReference>
<keyword evidence="4" id="KW-1185">Reference proteome</keyword>
<protein>
    <submittedName>
        <fullName evidence="3">Uncharacterized protein</fullName>
    </submittedName>
</protein>
<evidence type="ECO:0000256" key="2">
    <source>
        <dbReference type="SAM" id="Phobius"/>
    </source>
</evidence>